<dbReference type="EMBL" id="QGNW01001796">
    <property type="protein sequence ID" value="RVW30508.1"/>
    <property type="molecule type" value="Genomic_DNA"/>
</dbReference>
<dbReference type="Pfam" id="PF13966">
    <property type="entry name" value="zf-RVT"/>
    <property type="match status" value="1"/>
</dbReference>
<organism evidence="2 3">
    <name type="scientific">Vitis vinifera</name>
    <name type="common">Grape</name>
    <dbReference type="NCBI Taxonomy" id="29760"/>
    <lineage>
        <taxon>Eukaryota</taxon>
        <taxon>Viridiplantae</taxon>
        <taxon>Streptophyta</taxon>
        <taxon>Embryophyta</taxon>
        <taxon>Tracheophyta</taxon>
        <taxon>Spermatophyta</taxon>
        <taxon>Magnoliopsida</taxon>
        <taxon>eudicotyledons</taxon>
        <taxon>Gunneridae</taxon>
        <taxon>Pentapetalae</taxon>
        <taxon>rosids</taxon>
        <taxon>Vitales</taxon>
        <taxon>Vitaceae</taxon>
        <taxon>Viteae</taxon>
        <taxon>Vitis</taxon>
    </lineage>
</organism>
<sequence>MRGDKAPGPDGFTVAFWQACWDFVKEEVVDLFKEFYEHGFFAKCLNTTFMVLIPKKGGAEDLGDFRPISLLGGLYKLLAKVLANRLKKVLDRVVSIDQNAFVLLKMGFGSRLMDWMWWCISTAKFSILNQWGACQFLLELKGVAARRPSLPAASGLRINLAKSVLIPVGEVDELEELAAKLGCRLGALRTIYLGLPLGAHHKTSSSWDGVEERMRRRLAQWKRQYISKGGRITLIKSTLASIPIYLLSLIRIPKSPKKESGLGIWKIDLLNKVLLGKWVWRYAYENLWKTMVRKGTREMFWKDKWCGNEALSQTFPQLFTLAGHRNAKVSEVWDSSLGQGGWNLSLARDFNDWELDQIGDMLILLRDFRTSLEEDSVRWKGEGNGVFGVKGAYKMLIDSSACAFPNRRIWMDKVPTKVSFFAWEASWGKILTLDKLQRGGGNSLTGVFCVAVKRKMRITFFYII</sequence>
<dbReference type="SUPFAM" id="SSF56672">
    <property type="entry name" value="DNA/RNA polymerases"/>
    <property type="match status" value="1"/>
</dbReference>
<accession>A0A438D4T9</accession>
<proteinExistence type="predicted"/>
<dbReference type="Proteomes" id="UP000288805">
    <property type="component" value="Unassembled WGS sequence"/>
</dbReference>
<dbReference type="PANTHER" id="PTHR33116">
    <property type="entry name" value="REVERSE TRANSCRIPTASE ZINC-BINDING DOMAIN-CONTAINING PROTEIN-RELATED-RELATED"/>
    <property type="match status" value="1"/>
</dbReference>
<dbReference type="InterPro" id="IPR026960">
    <property type="entry name" value="RVT-Znf"/>
</dbReference>
<gene>
    <name evidence="2" type="primary">YTX2_770</name>
    <name evidence="2" type="ORF">CK203_098844</name>
</gene>
<dbReference type="AlphaFoldDB" id="A0A438D4T9"/>
<comment type="caution">
    <text evidence="2">The sequence shown here is derived from an EMBL/GenBank/DDBJ whole genome shotgun (WGS) entry which is preliminary data.</text>
</comment>
<evidence type="ECO:0000313" key="3">
    <source>
        <dbReference type="Proteomes" id="UP000288805"/>
    </source>
</evidence>
<protein>
    <submittedName>
        <fullName evidence="2">Transposon TX1 uncharacterized 149 kDa protein</fullName>
    </submittedName>
</protein>
<reference evidence="2 3" key="1">
    <citation type="journal article" date="2018" name="PLoS Genet.">
        <title>Population sequencing reveals clonal diversity and ancestral inbreeding in the grapevine cultivar Chardonnay.</title>
        <authorList>
            <person name="Roach M.J."/>
            <person name="Johnson D.L."/>
            <person name="Bohlmann J."/>
            <person name="van Vuuren H.J."/>
            <person name="Jones S.J."/>
            <person name="Pretorius I.S."/>
            <person name="Schmidt S.A."/>
            <person name="Borneman A.R."/>
        </authorList>
    </citation>
    <scope>NUCLEOTIDE SEQUENCE [LARGE SCALE GENOMIC DNA]</scope>
    <source>
        <strain evidence="3">cv. Chardonnay</strain>
        <tissue evidence="2">Leaf</tissue>
    </source>
</reference>
<name>A0A438D4T9_VITVI</name>
<evidence type="ECO:0000313" key="2">
    <source>
        <dbReference type="EMBL" id="RVW30508.1"/>
    </source>
</evidence>
<evidence type="ECO:0000259" key="1">
    <source>
        <dbReference type="Pfam" id="PF13966"/>
    </source>
</evidence>
<dbReference type="InterPro" id="IPR043502">
    <property type="entry name" value="DNA/RNA_pol_sf"/>
</dbReference>
<dbReference type="PANTHER" id="PTHR33116:SF78">
    <property type="entry name" value="OS12G0587133 PROTEIN"/>
    <property type="match status" value="1"/>
</dbReference>
<feature type="domain" description="Reverse transcriptase zinc-binding" evidence="1">
    <location>
        <begin position="387"/>
        <end position="443"/>
    </location>
</feature>